<evidence type="ECO:0000256" key="3">
    <source>
        <dbReference type="ARBA" id="ARBA00022840"/>
    </source>
</evidence>
<reference evidence="5 6" key="1">
    <citation type="journal article" date="2014" name="PLoS Genet.">
        <title>Phylogenetically driven sequencing of extremely halophilic archaea reveals strategies for static and dynamic osmo-response.</title>
        <authorList>
            <person name="Becker E.A."/>
            <person name="Seitzer P.M."/>
            <person name="Tritt A."/>
            <person name="Larsen D."/>
            <person name="Krusor M."/>
            <person name="Yao A.I."/>
            <person name="Wu D."/>
            <person name="Madern D."/>
            <person name="Eisen J.A."/>
            <person name="Darling A.E."/>
            <person name="Facciotti M.T."/>
        </authorList>
    </citation>
    <scope>NUCLEOTIDE SEQUENCE [LARGE SCALE GENOMIC DNA]</scope>
    <source>
        <strain evidence="5 6">DSM 11551</strain>
    </source>
</reference>
<keyword evidence="1" id="KW-0813">Transport</keyword>
<protein>
    <submittedName>
        <fullName evidence="5">Sulfate-transporting ATPase</fullName>
    </submittedName>
</protein>
<dbReference type="RefSeq" id="WP_006056575.1">
    <property type="nucleotide sequence ID" value="NC_014729.1"/>
</dbReference>
<evidence type="ECO:0000256" key="1">
    <source>
        <dbReference type="ARBA" id="ARBA00022448"/>
    </source>
</evidence>
<evidence type="ECO:0000259" key="4">
    <source>
        <dbReference type="Pfam" id="PF13732"/>
    </source>
</evidence>
<gene>
    <name evidence="5" type="ORF">C499_16397</name>
</gene>
<keyword evidence="2" id="KW-0547">Nucleotide-binding</keyword>
<comment type="caution">
    <text evidence="5">The sequence shown here is derived from an EMBL/GenBank/DDBJ whole genome shotgun (WGS) entry which is preliminary data.</text>
</comment>
<feature type="domain" description="Daunorubicin resistance ATP-binding protein DrrA1/2-like C-terminal" evidence="4">
    <location>
        <begin position="6"/>
        <end position="90"/>
    </location>
</feature>
<organism evidence="5 6">
    <name type="scientific">Halogeometricum borinquense (strain ATCC 700274 / DSM 11551 / JCM 10706 / KCTC 4070 / PR3)</name>
    <dbReference type="NCBI Taxonomy" id="469382"/>
    <lineage>
        <taxon>Archaea</taxon>
        <taxon>Methanobacteriati</taxon>
        <taxon>Methanobacteriota</taxon>
        <taxon>Stenosarchaea group</taxon>
        <taxon>Halobacteria</taxon>
        <taxon>Halobacteriales</taxon>
        <taxon>Haloferacaceae</taxon>
        <taxon>Halogeometricum</taxon>
    </lineage>
</organism>
<dbReference type="EMBL" id="AOHT01000050">
    <property type="protein sequence ID" value="ELY24111.1"/>
    <property type="molecule type" value="Genomic_DNA"/>
</dbReference>
<dbReference type="Pfam" id="PF13732">
    <property type="entry name" value="DrrA1-3_C"/>
    <property type="match status" value="1"/>
</dbReference>
<evidence type="ECO:0000256" key="2">
    <source>
        <dbReference type="ARBA" id="ARBA00022741"/>
    </source>
</evidence>
<sequence length="93" mass="10089">MTIDSVSAIREQTGATIELSVELAEARDDVRQAISEIEGVENVAASETELQIVCDSSTKSTVLNMLVRHGVEVVDFTASEPDLTDAFRELTFS</sequence>
<dbReference type="InterPro" id="IPR025302">
    <property type="entry name" value="DrrA1/2-like_C"/>
</dbReference>
<dbReference type="AlphaFoldDB" id="L9UHK8"/>
<dbReference type="GeneID" id="54124667"/>
<proteinExistence type="predicted"/>
<dbReference type="Proteomes" id="UP000011585">
    <property type="component" value="Unassembled WGS sequence"/>
</dbReference>
<evidence type="ECO:0000313" key="6">
    <source>
        <dbReference type="Proteomes" id="UP000011585"/>
    </source>
</evidence>
<name>L9UHK8_HALBP</name>
<accession>L9UHK8</accession>
<evidence type="ECO:0000313" key="5">
    <source>
        <dbReference type="EMBL" id="ELY24111.1"/>
    </source>
</evidence>
<keyword evidence="3" id="KW-0067">ATP-binding</keyword>
<dbReference type="GO" id="GO:0005524">
    <property type="term" value="F:ATP binding"/>
    <property type="evidence" value="ECO:0007669"/>
    <property type="project" value="UniProtKB-KW"/>
</dbReference>